<keyword evidence="8 10" id="KW-0472">Membrane</keyword>
<feature type="transmembrane region" description="Helical" evidence="10">
    <location>
        <begin position="281"/>
        <end position="302"/>
    </location>
</feature>
<feature type="transmembrane region" description="Helical" evidence="10">
    <location>
        <begin position="196"/>
        <end position="218"/>
    </location>
</feature>
<feature type="transmembrane region" description="Helical" evidence="10">
    <location>
        <begin position="164"/>
        <end position="184"/>
    </location>
</feature>
<dbReference type="PANTHER" id="PTHR43298:SF2">
    <property type="entry name" value="FMN_FAD EXPORTER YEEO-RELATED"/>
    <property type="match status" value="1"/>
</dbReference>
<dbReference type="InterPro" id="IPR048279">
    <property type="entry name" value="MdtK-like"/>
</dbReference>
<feature type="transmembrane region" description="Helical" evidence="10">
    <location>
        <begin position="363"/>
        <end position="384"/>
    </location>
</feature>
<evidence type="ECO:0000313" key="11">
    <source>
        <dbReference type="EMBL" id="KRR12605.1"/>
    </source>
</evidence>
<feature type="transmembrane region" description="Helical" evidence="10">
    <location>
        <begin position="20"/>
        <end position="43"/>
    </location>
</feature>
<evidence type="ECO:0000256" key="6">
    <source>
        <dbReference type="ARBA" id="ARBA00022989"/>
    </source>
</evidence>
<sequence>MTRRAAGHDLTIELSETAKLAWPMVLTQLAQVAMMTTDLAFIGHIGPEALAAAALAVTLYLVSFTFGAGLLAPIAPLAAQAYGAANLAMVRRAVRTGLWAALMLSFPIIAFAFRGEQILLAFGQPPDAARLAQQYLFGLALGVVPALWLQAIRNFMGAVNRPEPILWITLAAIPLNALLVYLLVYGKLGLPRLELFGAALASTLVNCAMFLAGLWFATMRRPFRDYRVLADLWRFDWPFLRQLIVIGTPISIASLMQYGVLSAAALLAGLISTSALAAHQIALQITVIISMIPFGISMAAAVRVGHAVGRNDGPGIKRAGLVAMLLGIVIAALLTVAVIAARFEIAELFLDKSAGDADATIGLTTKLLMVAASFFVTDAAQSIAAGGLRGLKDTRVPLLFVGIAYWLIGFSLGYVLGLKIGLGAIGIWIGLSIGTAIYAGLLVLRFQLLSSRLAFRAVI</sequence>
<gene>
    <name evidence="11" type="ORF">CQ12_34995</name>
</gene>
<feature type="transmembrane region" description="Helical" evidence="10">
    <location>
        <begin position="133"/>
        <end position="152"/>
    </location>
</feature>
<feature type="transmembrane region" description="Helical" evidence="10">
    <location>
        <begin position="239"/>
        <end position="261"/>
    </location>
</feature>
<feature type="transmembrane region" description="Helical" evidence="10">
    <location>
        <begin position="422"/>
        <end position="444"/>
    </location>
</feature>
<keyword evidence="7" id="KW-0406">Ion transport</keyword>
<evidence type="ECO:0000256" key="1">
    <source>
        <dbReference type="ARBA" id="ARBA00004429"/>
    </source>
</evidence>
<keyword evidence="2" id="KW-0813">Transport</keyword>
<dbReference type="GO" id="GO:0005886">
    <property type="term" value="C:plasma membrane"/>
    <property type="evidence" value="ECO:0007669"/>
    <property type="project" value="UniProtKB-SubCell"/>
</dbReference>
<organism evidence="11 12">
    <name type="scientific">Bradyrhizobium jicamae</name>
    <dbReference type="NCBI Taxonomy" id="280332"/>
    <lineage>
        <taxon>Bacteria</taxon>
        <taxon>Pseudomonadati</taxon>
        <taxon>Pseudomonadota</taxon>
        <taxon>Alphaproteobacteria</taxon>
        <taxon>Hyphomicrobiales</taxon>
        <taxon>Nitrobacteraceae</taxon>
        <taxon>Bradyrhizobium</taxon>
    </lineage>
</organism>
<name>A0A0R3M4V1_9BRAD</name>
<keyword evidence="6 10" id="KW-1133">Transmembrane helix</keyword>
<keyword evidence="5 10" id="KW-0812">Transmembrane</keyword>
<feature type="transmembrane region" description="Helical" evidence="10">
    <location>
        <begin position="396"/>
        <end position="416"/>
    </location>
</feature>
<evidence type="ECO:0000256" key="7">
    <source>
        <dbReference type="ARBA" id="ARBA00023065"/>
    </source>
</evidence>
<feature type="transmembrane region" description="Helical" evidence="10">
    <location>
        <begin position="93"/>
        <end position="113"/>
    </location>
</feature>
<feature type="transmembrane region" description="Helical" evidence="10">
    <location>
        <begin position="322"/>
        <end position="343"/>
    </location>
</feature>
<evidence type="ECO:0000256" key="3">
    <source>
        <dbReference type="ARBA" id="ARBA00022449"/>
    </source>
</evidence>
<evidence type="ECO:0000256" key="8">
    <source>
        <dbReference type="ARBA" id="ARBA00023136"/>
    </source>
</evidence>
<keyword evidence="12" id="KW-1185">Reference proteome</keyword>
<dbReference type="CDD" id="cd13131">
    <property type="entry name" value="MATE_NorM_like"/>
    <property type="match status" value="1"/>
</dbReference>
<dbReference type="AlphaFoldDB" id="A0A0R3M4V1"/>
<dbReference type="PANTHER" id="PTHR43298">
    <property type="entry name" value="MULTIDRUG RESISTANCE PROTEIN NORM-RELATED"/>
    <property type="match status" value="1"/>
</dbReference>
<reference evidence="11 12" key="1">
    <citation type="submission" date="2014-03" db="EMBL/GenBank/DDBJ databases">
        <title>Bradyrhizobium valentinum sp. nov., isolated from effective nodules of Lupinus mariae-josephae, a lupine endemic of basic-lime soils in Eastern Spain.</title>
        <authorList>
            <person name="Duran D."/>
            <person name="Rey L."/>
            <person name="Navarro A."/>
            <person name="Busquets A."/>
            <person name="Imperial J."/>
            <person name="Ruiz-Argueso T."/>
        </authorList>
    </citation>
    <scope>NUCLEOTIDE SEQUENCE [LARGE SCALE GENOMIC DNA]</scope>
    <source>
        <strain evidence="11 12">PAC68</strain>
    </source>
</reference>
<protein>
    <recommendedName>
        <fullName evidence="9">Multidrug-efflux transporter</fullName>
    </recommendedName>
</protein>
<evidence type="ECO:0000256" key="10">
    <source>
        <dbReference type="SAM" id="Phobius"/>
    </source>
</evidence>
<proteinExistence type="predicted"/>
<dbReference type="STRING" id="280332.CQ12_34995"/>
<evidence type="ECO:0000256" key="9">
    <source>
        <dbReference type="ARBA" id="ARBA00031636"/>
    </source>
</evidence>
<dbReference type="EMBL" id="LLXZ01000033">
    <property type="protein sequence ID" value="KRR12605.1"/>
    <property type="molecule type" value="Genomic_DNA"/>
</dbReference>
<dbReference type="NCBIfam" id="TIGR00797">
    <property type="entry name" value="matE"/>
    <property type="match status" value="1"/>
</dbReference>
<keyword evidence="3" id="KW-0050">Antiport</keyword>
<evidence type="ECO:0000256" key="5">
    <source>
        <dbReference type="ARBA" id="ARBA00022692"/>
    </source>
</evidence>
<evidence type="ECO:0000256" key="2">
    <source>
        <dbReference type="ARBA" id="ARBA00022448"/>
    </source>
</evidence>
<feature type="transmembrane region" description="Helical" evidence="10">
    <location>
        <begin position="49"/>
        <end position="72"/>
    </location>
</feature>
<dbReference type="GO" id="GO:0006811">
    <property type="term" value="P:monoatomic ion transport"/>
    <property type="evidence" value="ECO:0007669"/>
    <property type="project" value="UniProtKB-KW"/>
</dbReference>
<dbReference type="PIRSF" id="PIRSF006603">
    <property type="entry name" value="DinF"/>
    <property type="match status" value="1"/>
</dbReference>
<evidence type="ECO:0000313" key="12">
    <source>
        <dbReference type="Proteomes" id="UP000050863"/>
    </source>
</evidence>
<keyword evidence="4" id="KW-1003">Cell membrane</keyword>
<dbReference type="GO" id="GO:0015297">
    <property type="term" value="F:antiporter activity"/>
    <property type="evidence" value="ECO:0007669"/>
    <property type="project" value="UniProtKB-KW"/>
</dbReference>
<evidence type="ECO:0000256" key="4">
    <source>
        <dbReference type="ARBA" id="ARBA00022475"/>
    </source>
</evidence>
<accession>A0A0R3M4V1</accession>
<comment type="caution">
    <text evidence="11">The sequence shown here is derived from an EMBL/GenBank/DDBJ whole genome shotgun (WGS) entry which is preliminary data.</text>
</comment>
<dbReference type="Proteomes" id="UP000050863">
    <property type="component" value="Unassembled WGS sequence"/>
</dbReference>
<dbReference type="InterPro" id="IPR002528">
    <property type="entry name" value="MATE_fam"/>
</dbReference>
<dbReference type="GO" id="GO:0042910">
    <property type="term" value="F:xenobiotic transmembrane transporter activity"/>
    <property type="evidence" value="ECO:0007669"/>
    <property type="project" value="InterPro"/>
</dbReference>
<dbReference type="InterPro" id="IPR050222">
    <property type="entry name" value="MATE_MdtK"/>
</dbReference>
<dbReference type="Pfam" id="PF01554">
    <property type="entry name" value="MatE"/>
    <property type="match status" value="2"/>
</dbReference>
<comment type="subcellular location">
    <subcellularLocation>
        <location evidence="1">Cell inner membrane</location>
        <topology evidence="1">Multi-pass membrane protein</topology>
    </subcellularLocation>
</comment>